<keyword evidence="1" id="KW-0472">Membrane</keyword>
<dbReference type="AlphaFoldDB" id="A0A0J8F7G2"/>
<dbReference type="RefSeq" id="WP_004112863.1">
    <property type="nucleotide sequence ID" value="NZ_CP033836.1"/>
</dbReference>
<feature type="transmembrane region" description="Helical" evidence="1">
    <location>
        <begin position="92"/>
        <end position="108"/>
    </location>
</feature>
<reference evidence="4 5" key="1">
    <citation type="submission" date="2017-07" db="EMBL/GenBank/DDBJ databases">
        <title>A comparative genomics approach to explaining the enigmatic role of Gardnerella vaginalis in the vaginal microbiome.</title>
        <authorList>
            <person name="Vancuren S.J."/>
            <person name="Hill J.E."/>
        </authorList>
    </citation>
    <scope>NUCLEOTIDE SEQUENCE [LARGE SCALE GENOMIC DNA]</scope>
    <source>
        <strain evidence="4 5">WP023</strain>
    </source>
</reference>
<evidence type="ECO:0000313" key="2">
    <source>
        <dbReference type="EMBL" id="MDK6695949.1"/>
    </source>
</evidence>
<dbReference type="GeneID" id="45576195"/>
<organism evidence="4 5">
    <name type="scientific">Gardnerella vaginalis</name>
    <dbReference type="NCBI Taxonomy" id="2702"/>
    <lineage>
        <taxon>Bacteria</taxon>
        <taxon>Bacillati</taxon>
        <taxon>Actinomycetota</taxon>
        <taxon>Actinomycetes</taxon>
        <taxon>Bifidobacteriales</taxon>
        <taxon>Bifidobacteriaceae</taxon>
        <taxon>Gardnerella</taxon>
    </lineage>
</organism>
<protein>
    <submittedName>
        <fullName evidence="4">Uncharacterized protein</fullName>
    </submittedName>
</protein>
<comment type="caution">
    <text evidence="4">The sequence shown here is derived from an EMBL/GenBank/DDBJ whole genome shotgun (WGS) entry which is preliminary data.</text>
</comment>
<name>A0A0J8F7G2_GARVA</name>
<sequence>MSNLEDTKAQIPSVFWTIANGVFLASGIALIVMRNDYLWGVPQIIAGLFGLATMFLIKKPWCAQLYFIVSSLAVIANGLMEIFGIIHGSGYGYVPLIIGIIVLLFIGLDKDESSKALGIAKNK</sequence>
<feature type="transmembrane region" description="Helical" evidence="1">
    <location>
        <begin position="12"/>
        <end position="31"/>
    </location>
</feature>
<evidence type="ECO:0000313" key="7">
    <source>
        <dbReference type="Proteomes" id="UP001240561"/>
    </source>
</evidence>
<dbReference type="Proteomes" id="UP001240561">
    <property type="component" value="Unassembled WGS sequence"/>
</dbReference>
<feature type="transmembrane region" description="Helical" evidence="1">
    <location>
        <begin position="64"/>
        <end position="86"/>
    </location>
</feature>
<evidence type="ECO:0000313" key="3">
    <source>
        <dbReference type="EMBL" id="MDK6861970.1"/>
    </source>
</evidence>
<gene>
    <name evidence="4" type="ORF">CG405_08275</name>
    <name evidence="2" type="ORF">QP177_05160</name>
    <name evidence="3" type="ORF">QP355_04865</name>
</gene>
<dbReference type="EMBL" id="JASOGJ010000007">
    <property type="protein sequence ID" value="MDK6695949.1"/>
    <property type="molecule type" value="Genomic_DNA"/>
</dbReference>
<accession>A0A0J8F7G2</accession>
<dbReference type="Proteomes" id="UP001238969">
    <property type="component" value="Unassembled WGS sequence"/>
</dbReference>
<dbReference type="EMBL" id="NNRU01000007">
    <property type="protein sequence ID" value="RFT27254.1"/>
    <property type="molecule type" value="Genomic_DNA"/>
</dbReference>
<evidence type="ECO:0000313" key="4">
    <source>
        <dbReference type="EMBL" id="RFT27254.1"/>
    </source>
</evidence>
<reference evidence="6 7" key="2">
    <citation type="submission" date="2023-05" db="EMBL/GenBank/DDBJ databases">
        <title>Cataloging the Phylogenetic Diversity of Human Bladder Bacteria.</title>
        <authorList>
            <person name="Du J."/>
        </authorList>
    </citation>
    <scope>NUCLEOTIDE SEQUENCE [LARGE SCALE GENOMIC DNA]</scope>
    <source>
        <strain evidence="3 6">UMB6972</strain>
        <strain evidence="2 7">UMB9230</strain>
    </source>
</reference>
<keyword evidence="1" id="KW-1133">Transmembrane helix</keyword>
<evidence type="ECO:0000313" key="5">
    <source>
        <dbReference type="Proteomes" id="UP000258379"/>
    </source>
</evidence>
<dbReference type="EMBL" id="JASOLZ010000005">
    <property type="protein sequence ID" value="MDK6861970.1"/>
    <property type="molecule type" value="Genomic_DNA"/>
</dbReference>
<evidence type="ECO:0000256" key="1">
    <source>
        <dbReference type="SAM" id="Phobius"/>
    </source>
</evidence>
<feature type="transmembrane region" description="Helical" evidence="1">
    <location>
        <begin position="37"/>
        <end position="57"/>
    </location>
</feature>
<keyword evidence="1" id="KW-0812">Transmembrane</keyword>
<evidence type="ECO:0000313" key="6">
    <source>
        <dbReference type="Proteomes" id="UP001238969"/>
    </source>
</evidence>
<proteinExistence type="predicted"/>
<dbReference type="Proteomes" id="UP000258379">
    <property type="component" value="Unassembled WGS sequence"/>
</dbReference>